<reference evidence="1 2" key="1">
    <citation type="submission" date="2023-03" db="EMBL/GenBank/DDBJ databases">
        <title>High recombination rates correlate with genetic variation in Cardiocondyla obscurior ants.</title>
        <authorList>
            <person name="Errbii M."/>
        </authorList>
    </citation>
    <scope>NUCLEOTIDE SEQUENCE [LARGE SCALE GENOMIC DNA]</scope>
    <source>
        <strain evidence="1">Alpha-2009</strain>
        <tissue evidence="1">Whole body</tissue>
    </source>
</reference>
<organism evidence="1 2">
    <name type="scientific">Cardiocondyla obscurior</name>
    <dbReference type="NCBI Taxonomy" id="286306"/>
    <lineage>
        <taxon>Eukaryota</taxon>
        <taxon>Metazoa</taxon>
        <taxon>Ecdysozoa</taxon>
        <taxon>Arthropoda</taxon>
        <taxon>Hexapoda</taxon>
        <taxon>Insecta</taxon>
        <taxon>Pterygota</taxon>
        <taxon>Neoptera</taxon>
        <taxon>Endopterygota</taxon>
        <taxon>Hymenoptera</taxon>
        <taxon>Apocrita</taxon>
        <taxon>Aculeata</taxon>
        <taxon>Formicoidea</taxon>
        <taxon>Formicidae</taxon>
        <taxon>Myrmicinae</taxon>
        <taxon>Cardiocondyla</taxon>
    </lineage>
</organism>
<protein>
    <submittedName>
        <fullName evidence="1">Uncharacterized protein</fullName>
    </submittedName>
</protein>
<accession>A0AAW2FJQ7</accession>
<gene>
    <name evidence="1" type="ORF">PUN28_010886</name>
</gene>
<keyword evidence="2" id="KW-1185">Reference proteome</keyword>
<dbReference type="EMBL" id="JADYXP020000010">
    <property type="protein sequence ID" value="KAL0115667.1"/>
    <property type="molecule type" value="Genomic_DNA"/>
</dbReference>
<evidence type="ECO:0000313" key="1">
    <source>
        <dbReference type="EMBL" id="KAL0115667.1"/>
    </source>
</evidence>
<dbReference type="AlphaFoldDB" id="A0AAW2FJQ7"/>
<dbReference type="Proteomes" id="UP001430953">
    <property type="component" value="Unassembled WGS sequence"/>
</dbReference>
<sequence length="250" mass="28583">MRKHSFLQIARLQAELAALQSRQNENPVASTSTPVTFPQKQHIDSFYYIFKTDPALWFIQVKASMRNAVITKQITLYNRLFPRLSALPPSSIYGDPEPLYCYYPPTDQLDTINFSEQSTEPGSEQFRPTTDSISLPEVDFQDHSPSPDLSIEVLEKQQELREVVDPLLELLRRTSPSWTDPVPVEAFTIGPDHFDPEEIRGRQIALLLTQISLYTIRGVETSFLAPMDLIDLVFPRTTVRVCEIEKITLD</sequence>
<name>A0AAW2FJQ7_9HYME</name>
<comment type="caution">
    <text evidence="1">The sequence shown here is derived from an EMBL/GenBank/DDBJ whole genome shotgun (WGS) entry which is preliminary data.</text>
</comment>
<evidence type="ECO:0000313" key="2">
    <source>
        <dbReference type="Proteomes" id="UP001430953"/>
    </source>
</evidence>
<proteinExistence type="predicted"/>